<proteinExistence type="predicted"/>
<evidence type="ECO:0000313" key="1">
    <source>
        <dbReference type="EMBL" id="AZL89652.1"/>
    </source>
</evidence>
<protein>
    <submittedName>
        <fullName evidence="1">Uncharacterized protein</fullName>
    </submittedName>
</protein>
<reference evidence="1" key="1">
    <citation type="submission" date="2018-03" db="EMBL/GenBank/DDBJ databases">
        <title>Draft genome sequences of Megaviruse, new member of the family Mimiviridae isolated from water in Shanghai, China.</title>
        <authorList>
            <person name="Xia Y."/>
        </authorList>
    </citation>
    <scope>NUCLEOTIDE SEQUENCE</scope>
    <source>
        <strain evidence="1">SH</strain>
    </source>
</reference>
<organism evidence="1">
    <name type="scientific">Megavirus baoshan</name>
    <dbReference type="NCBI Taxonomy" id="2496520"/>
    <lineage>
        <taxon>Viruses</taxon>
        <taxon>Varidnaviria</taxon>
        <taxon>Bamfordvirae</taxon>
        <taxon>Nucleocytoviricota</taxon>
        <taxon>Megaviricetes</taxon>
        <taxon>Imitervirales</taxon>
        <taxon>Mimiviridae</taxon>
        <taxon>Megamimivirinae</taxon>
        <taxon>Megavirus</taxon>
        <taxon>Megavirus baoshanense</taxon>
    </lineage>
</organism>
<accession>A0A3Q8U8I5</accession>
<name>A0A3Q8U8I5_9VIRU</name>
<gene>
    <name evidence="1" type="ORF">Mb0084</name>
</gene>
<sequence length="148" mass="16687">MRRNSPPRFYNPGTHYTGRSLTGYKIVRCSPGTEGIFNSVSQPIFGLATVKIPSLTRVVTLNDPNIEGHVRTSEIHVEQIEKPDGTIIDDNYVCYHLGFPLDTTVYKAGLTIKSERNLDTNCNNIDKLNDHDGIDLYLVNKEDLLKHE</sequence>
<dbReference type="EMBL" id="MH046811">
    <property type="protein sequence ID" value="AZL89652.1"/>
    <property type="molecule type" value="Genomic_DNA"/>
</dbReference>